<dbReference type="EMBL" id="JAHQIW010003759">
    <property type="protein sequence ID" value="KAJ1360015.1"/>
    <property type="molecule type" value="Genomic_DNA"/>
</dbReference>
<name>A0AAD5MK30_PARTN</name>
<proteinExistence type="predicted"/>
<dbReference type="AlphaFoldDB" id="A0AAD5MK30"/>
<organism evidence="1 2">
    <name type="scientific">Parelaphostrongylus tenuis</name>
    <name type="common">Meningeal worm</name>
    <dbReference type="NCBI Taxonomy" id="148309"/>
    <lineage>
        <taxon>Eukaryota</taxon>
        <taxon>Metazoa</taxon>
        <taxon>Ecdysozoa</taxon>
        <taxon>Nematoda</taxon>
        <taxon>Chromadorea</taxon>
        <taxon>Rhabditida</taxon>
        <taxon>Rhabditina</taxon>
        <taxon>Rhabditomorpha</taxon>
        <taxon>Strongyloidea</taxon>
        <taxon>Metastrongylidae</taxon>
        <taxon>Parelaphostrongylus</taxon>
    </lineage>
</organism>
<accession>A0AAD5MK30</accession>
<protein>
    <submittedName>
        <fullName evidence="1">Uncharacterized protein</fullName>
    </submittedName>
</protein>
<comment type="caution">
    <text evidence="1">The sequence shown here is derived from an EMBL/GenBank/DDBJ whole genome shotgun (WGS) entry which is preliminary data.</text>
</comment>
<reference evidence="1" key="1">
    <citation type="submission" date="2021-06" db="EMBL/GenBank/DDBJ databases">
        <title>Parelaphostrongylus tenuis whole genome reference sequence.</title>
        <authorList>
            <person name="Garwood T.J."/>
            <person name="Larsen P.A."/>
            <person name="Fountain-Jones N.M."/>
            <person name="Garbe J.R."/>
            <person name="Macchietto M.G."/>
            <person name="Kania S.A."/>
            <person name="Gerhold R.W."/>
            <person name="Richards J.E."/>
            <person name="Wolf T.M."/>
        </authorList>
    </citation>
    <scope>NUCLEOTIDE SEQUENCE</scope>
    <source>
        <strain evidence="1">MNPRO001-30</strain>
        <tissue evidence="1">Meninges</tissue>
    </source>
</reference>
<sequence>MDLLGPSFMEVCDIKLRNLITSHQHVLVIRHAERYAKHLTLGGGRTGVPPMGGGGVIPLHYRRLRSATSVFAIWLTFPSTTNIPQRSMWGSKSYMSYFGSITRLALRRNKYSIARLSVSVQFIIQFFRA</sequence>
<evidence type="ECO:0000313" key="1">
    <source>
        <dbReference type="EMBL" id="KAJ1360015.1"/>
    </source>
</evidence>
<dbReference type="Proteomes" id="UP001196413">
    <property type="component" value="Unassembled WGS sequence"/>
</dbReference>
<evidence type="ECO:0000313" key="2">
    <source>
        <dbReference type="Proteomes" id="UP001196413"/>
    </source>
</evidence>
<gene>
    <name evidence="1" type="ORF">KIN20_038415</name>
</gene>
<keyword evidence="2" id="KW-1185">Reference proteome</keyword>